<dbReference type="Gene3D" id="3.30.1540.20">
    <property type="entry name" value="MutL, C-terminal domain, dimerisation subdomain"/>
    <property type="match status" value="1"/>
</dbReference>
<dbReference type="InterPro" id="IPR042121">
    <property type="entry name" value="MutL_C_regsub"/>
</dbReference>
<keyword evidence="8" id="KW-0540">Nuclease</keyword>
<dbReference type="HAMAP" id="MF_00149">
    <property type="entry name" value="DNA_mis_repair"/>
    <property type="match status" value="1"/>
</dbReference>
<dbReference type="GO" id="GO:0030983">
    <property type="term" value="F:mismatched DNA binding"/>
    <property type="evidence" value="ECO:0007669"/>
    <property type="project" value="InterPro"/>
</dbReference>
<dbReference type="GO" id="GO:0005524">
    <property type="term" value="F:ATP binding"/>
    <property type="evidence" value="ECO:0007669"/>
    <property type="project" value="InterPro"/>
</dbReference>
<dbReference type="OrthoDB" id="9763467at2"/>
<evidence type="ECO:0000256" key="1">
    <source>
        <dbReference type="ARBA" id="ARBA00006082"/>
    </source>
</evidence>
<keyword evidence="9" id="KW-1185">Reference proteome</keyword>
<dbReference type="GO" id="GO:0006298">
    <property type="term" value="P:mismatch repair"/>
    <property type="evidence" value="ECO:0007669"/>
    <property type="project" value="UniProtKB-UniRule"/>
</dbReference>
<evidence type="ECO:0000259" key="6">
    <source>
        <dbReference type="SMART" id="SM00853"/>
    </source>
</evidence>
<dbReference type="SMART" id="SM00853">
    <property type="entry name" value="MutL_C"/>
    <property type="match status" value="1"/>
</dbReference>
<keyword evidence="8" id="KW-0255">Endonuclease</keyword>
<feature type="domain" description="MutL C-terminal dimerisation" evidence="6">
    <location>
        <begin position="409"/>
        <end position="552"/>
    </location>
</feature>
<dbReference type="Pfam" id="PF08676">
    <property type="entry name" value="MutL_C"/>
    <property type="match status" value="1"/>
</dbReference>
<dbReference type="InterPro" id="IPR014762">
    <property type="entry name" value="DNA_mismatch_repair_CS"/>
</dbReference>
<keyword evidence="8" id="KW-0378">Hydrolase</keyword>
<evidence type="ECO:0000256" key="3">
    <source>
        <dbReference type="ARBA" id="ARBA00022763"/>
    </source>
</evidence>
<comment type="similarity">
    <text evidence="1 5">Belongs to the DNA mismatch repair MutL/HexB family.</text>
</comment>
<dbReference type="SUPFAM" id="SSF118116">
    <property type="entry name" value="DNA mismatch repair protein MutL"/>
    <property type="match status" value="1"/>
</dbReference>
<dbReference type="InterPro" id="IPR042120">
    <property type="entry name" value="MutL_C_dimsub"/>
</dbReference>
<dbReference type="FunFam" id="3.30.565.10:FF:000003">
    <property type="entry name" value="DNA mismatch repair endonuclease MutL"/>
    <property type="match status" value="1"/>
</dbReference>
<dbReference type="CDD" id="cd16926">
    <property type="entry name" value="HATPase_MutL-MLH-PMS-like"/>
    <property type="match status" value="1"/>
</dbReference>
<evidence type="ECO:0000256" key="4">
    <source>
        <dbReference type="ARBA" id="ARBA00023204"/>
    </source>
</evidence>
<protein>
    <recommendedName>
        <fullName evidence="2 5">DNA mismatch repair protein MutL</fullName>
    </recommendedName>
</protein>
<dbReference type="InterPro" id="IPR002099">
    <property type="entry name" value="MutL/Mlh/PMS"/>
</dbReference>
<dbReference type="InterPro" id="IPR036890">
    <property type="entry name" value="HATPase_C_sf"/>
</dbReference>
<evidence type="ECO:0000256" key="5">
    <source>
        <dbReference type="HAMAP-Rule" id="MF_00149"/>
    </source>
</evidence>
<dbReference type="NCBIfam" id="TIGR00585">
    <property type="entry name" value="mutl"/>
    <property type="match status" value="1"/>
</dbReference>
<dbReference type="SUPFAM" id="SSF55874">
    <property type="entry name" value="ATPase domain of HSP90 chaperone/DNA topoisomerase II/histidine kinase"/>
    <property type="match status" value="1"/>
</dbReference>
<dbReference type="Gene3D" id="3.30.565.10">
    <property type="entry name" value="Histidine kinase-like ATPase, C-terminal domain"/>
    <property type="match status" value="1"/>
</dbReference>
<dbReference type="NCBIfam" id="NF000953">
    <property type="entry name" value="PRK00095.2-4"/>
    <property type="match status" value="1"/>
</dbReference>
<evidence type="ECO:0000259" key="7">
    <source>
        <dbReference type="SMART" id="SM01340"/>
    </source>
</evidence>
<dbReference type="Proteomes" id="UP000293550">
    <property type="component" value="Unassembled WGS sequence"/>
</dbReference>
<dbReference type="Pfam" id="PF13589">
    <property type="entry name" value="HATPase_c_3"/>
    <property type="match status" value="1"/>
</dbReference>
<dbReference type="PANTHER" id="PTHR10073:SF12">
    <property type="entry name" value="DNA MISMATCH REPAIR PROTEIN MLH1"/>
    <property type="match status" value="1"/>
</dbReference>
<dbReference type="RefSeq" id="WP_130153380.1">
    <property type="nucleotide sequence ID" value="NZ_SCFB01000002.1"/>
</dbReference>
<dbReference type="InterPro" id="IPR020568">
    <property type="entry name" value="Ribosomal_Su5_D2-typ_SF"/>
</dbReference>
<dbReference type="InterPro" id="IPR014790">
    <property type="entry name" value="MutL_C"/>
</dbReference>
<dbReference type="PROSITE" id="PS00058">
    <property type="entry name" value="DNA_MISMATCH_REPAIR_1"/>
    <property type="match status" value="1"/>
</dbReference>
<dbReference type="GO" id="GO:0032300">
    <property type="term" value="C:mismatch repair complex"/>
    <property type="evidence" value="ECO:0007669"/>
    <property type="project" value="InterPro"/>
</dbReference>
<organism evidence="8 9">
    <name type="scientific">Candidatus Finniella inopinata</name>
    <dbReference type="NCBI Taxonomy" id="1696036"/>
    <lineage>
        <taxon>Bacteria</taxon>
        <taxon>Pseudomonadati</taxon>
        <taxon>Pseudomonadota</taxon>
        <taxon>Alphaproteobacteria</taxon>
        <taxon>Holosporales</taxon>
        <taxon>Candidatus Paracaedibacteraceae</taxon>
        <taxon>Candidatus Finniella</taxon>
    </lineage>
</organism>
<dbReference type="SMART" id="SM01340">
    <property type="entry name" value="DNA_mis_repair"/>
    <property type="match status" value="1"/>
</dbReference>
<dbReference type="GO" id="GO:0004519">
    <property type="term" value="F:endonuclease activity"/>
    <property type="evidence" value="ECO:0007669"/>
    <property type="project" value="UniProtKB-KW"/>
</dbReference>
<dbReference type="InterPro" id="IPR037198">
    <property type="entry name" value="MutL_C_sf"/>
</dbReference>
<dbReference type="EMBL" id="SCFB01000002">
    <property type="protein sequence ID" value="RZI46910.1"/>
    <property type="molecule type" value="Genomic_DNA"/>
</dbReference>
<dbReference type="InterPro" id="IPR020667">
    <property type="entry name" value="DNA_mismatch_repair_MutL"/>
</dbReference>
<accession>A0A4Q7DKJ6</accession>
<sequence length="595" mass="65629">MTSPIRLLDSTLINQIAAGEVIERPAAAVKELVENAVDAGATHIDILLREGGRTLIQITDNGCGMERDDLWLAVERHATSKLPEGDLFNIKSFGFRGEALPSIGAVSRLTITSRPAHQDTAWELFLEGGVKNEPKIVAYPIGTRISVRDLFYATPARLKFLKSINTELSHCVDCINRLALAHPHIRFHLKETDRVLIDYPSSPSLEYRMTQILGADFVNNARPIQGQRDNVGIKGWVSLPTYNRSQSTEQFLFVNNRPVRDKLFHAAIRVAYQDLLAGNRYPVVVAYLTVDPDEVDVNVHPAKTEVRFRDAQIVRGLVINAIRQTLVSHGQTTSSHLGDQAIAVLRPSAPPSNIPSYAAASSRFNPSFAPPRPPAFQGFIPSSPTAAASVAQNLYEVPETHNDWPLGQAVGQIHSTFILAEKADSLVIVDQHAAHERLVYEQLKQNLHEKNVASQAVLLPEVLTVAQTDLALLEPHLPELQGLGFDIEVYSGNALVVRQIPALLSGLKASDFIHDLLSDLKELDQGVAVTEKLYEILSSVACRGSIRAGRKLSLQEMNAMLRQMESTPLSGQCNHGRPTYVELKKTDIEKLFGRR</sequence>
<dbReference type="CDD" id="cd00782">
    <property type="entry name" value="MutL_Trans"/>
    <property type="match status" value="1"/>
</dbReference>
<dbReference type="InterPro" id="IPR013507">
    <property type="entry name" value="DNA_mismatch_S5_2-like"/>
</dbReference>
<dbReference type="PANTHER" id="PTHR10073">
    <property type="entry name" value="DNA MISMATCH REPAIR PROTEIN MLH, PMS, MUTL"/>
    <property type="match status" value="1"/>
</dbReference>
<dbReference type="Gene3D" id="3.30.1370.100">
    <property type="entry name" value="MutL, C-terminal domain, regulatory subdomain"/>
    <property type="match status" value="1"/>
</dbReference>
<dbReference type="GO" id="GO:0016887">
    <property type="term" value="F:ATP hydrolysis activity"/>
    <property type="evidence" value="ECO:0007669"/>
    <property type="project" value="InterPro"/>
</dbReference>
<comment type="caution">
    <text evidence="8">The sequence shown here is derived from an EMBL/GenBank/DDBJ whole genome shotgun (WGS) entry which is preliminary data.</text>
</comment>
<comment type="function">
    <text evidence="5">This protein is involved in the repair of mismatches in DNA. It is required for dam-dependent methyl-directed DNA mismatch repair. May act as a 'molecular matchmaker', a protein that promotes the formation of a stable complex between two or more DNA-binding proteins in an ATP-dependent manner without itself being part of a final effector complex.</text>
</comment>
<dbReference type="Gene3D" id="3.30.230.10">
    <property type="match status" value="1"/>
</dbReference>
<dbReference type="InterPro" id="IPR014721">
    <property type="entry name" value="Ribsml_uS5_D2-typ_fold_subgr"/>
</dbReference>
<dbReference type="InterPro" id="IPR038973">
    <property type="entry name" value="MutL/Mlh/Pms-like"/>
</dbReference>
<dbReference type="AlphaFoldDB" id="A0A4Q7DKJ6"/>
<gene>
    <name evidence="5 8" type="primary">mutL</name>
    <name evidence="8" type="ORF">EQU50_01410</name>
</gene>
<evidence type="ECO:0000313" key="9">
    <source>
        <dbReference type="Proteomes" id="UP000293550"/>
    </source>
</evidence>
<evidence type="ECO:0000256" key="2">
    <source>
        <dbReference type="ARBA" id="ARBA00021975"/>
    </source>
</evidence>
<evidence type="ECO:0000313" key="8">
    <source>
        <dbReference type="EMBL" id="RZI46910.1"/>
    </source>
</evidence>
<keyword evidence="3 5" id="KW-0227">DNA damage</keyword>
<feature type="domain" description="DNA mismatch repair protein S5" evidence="7">
    <location>
        <begin position="209"/>
        <end position="327"/>
    </location>
</feature>
<dbReference type="SUPFAM" id="SSF54211">
    <property type="entry name" value="Ribosomal protein S5 domain 2-like"/>
    <property type="match status" value="1"/>
</dbReference>
<dbReference type="GO" id="GO:0140664">
    <property type="term" value="F:ATP-dependent DNA damage sensor activity"/>
    <property type="evidence" value="ECO:0007669"/>
    <property type="project" value="InterPro"/>
</dbReference>
<proteinExistence type="inferred from homology"/>
<reference evidence="8 9" key="1">
    <citation type="submission" date="2018-10" db="EMBL/GenBank/DDBJ databases">
        <title>An updated phylogeny of the Alphaproteobacteria reveals that the parasitic Rickettsiales and Holosporales have independent origins.</title>
        <authorList>
            <person name="Munoz-Gomez S.A."/>
            <person name="Hess S."/>
            <person name="Burger G."/>
            <person name="Lang B.F."/>
            <person name="Susko E."/>
            <person name="Slamovits C.H."/>
            <person name="Roger A.J."/>
        </authorList>
    </citation>
    <scope>NUCLEOTIDE SEQUENCE [LARGE SCALE GENOMIC DNA]</scope>
    <source>
        <strain evidence="8">HOLO01</strain>
    </source>
</reference>
<keyword evidence="4 5" id="KW-0234">DNA repair</keyword>
<name>A0A4Q7DKJ6_9PROT</name>
<dbReference type="Pfam" id="PF01119">
    <property type="entry name" value="DNA_mis_repair"/>
    <property type="match status" value="1"/>
</dbReference>